<dbReference type="InterPro" id="IPR009880">
    <property type="entry name" value="Glyoxal_oxidase_N"/>
</dbReference>
<evidence type="ECO:0000313" key="6">
    <source>
        <dbReference type="Proteomes" id="UP000682733"/>
    </source>
</evidence>
<evidence type="ECO:0000259" key="2">
    <source>
        <dbReference type="Pfam" id="PF07250"/>
    </source>
</evidence>
<dbReference type="Pfam" id="PF07250">
    <property type="entry name" value="Glyoxal_oxid_N"/>
    <property type="match status" value="1"/>
</dbReference>
<evidence type="ECO:0000313" key="4">
    <source>
        <dbReference type="EMBL" id="CAF1051165.1"/>
    </source>
</evidence>
<dbReference type="InterPro" id="IPR011043">
    <property type="entry name" value="Gal_Oxase/kelch_b-propeller"/>
</dbReference>
<feature type="domain" description="Galactose oxidase-like Early set" evidence="3">
    <location>
        <begin position="413"/>
        <end position="508"/>
    </location>
</feature>
<dbReference type="PANTHER" id="PTHR32208">
    <property type="entry name" value="SECRETED PROTEIN-RELATED"/>
    <property type="match status" value="1"/>
</dbReference>
<evidence type="ECO:0000256" key="1">
    <source>
        <dbReference type="ARBA" id="ARBA00022729"/>
    </source>
</evidence>
<dbReference type="Gene3D" id="2.130.10.80">
    <property type="entry name" value="Galactose oxidase/kelch, beta-propeller"/>
    <property type="match status" value="1"/>
</dbReference>
<name>A0A8S2JXH9_9BILA</name>
<organism evidence="5 6">
    <name type="scientific">Didymodactylos carnosus</name>
    <dbReference type="NCBI Taxonomy" id="1234261"/>
    <lineage>
        <taxon>Eukaryota</taxon>
        <taxon>Metazoa</taxon>
        <taxon>Spiralia</taxon>
        <taxon>Gnathifera</taxon>
        <taxon>Rotifera</taxon>
        <taxon>Eurotatoria</taxon>
        <taxon>Bdelloidea</taxon>
        <taxon>Philodinida</taxon>
        <taxon>Philodinidae</taxon>
        <taxon>Didymodactylos</taxon>
    </lineage>
</organism>
<dbReference type="EMBL" id="CAJOBA010008009">
    <property type="protein sequence ID" value="CAF3817930.1"/>
    <property type="molecule type" value="Genomic_DNA"/>
</dbReference>
<dbReference type="EMBL" id="CAJNOK010007997">
    <property type="protein sequence ID" value="CAF1051165.1"/>
    <property type="molecule type" value="Genomic_DNA"/>
</dbReference>
<dbReference type="PANTHER" id="PTHR32208:SF96">
    <property type="entry name" value="GLYOXAL OXIDASE"/>
    <property type="match status" value="1"/>
</dbReference>
<dbReference type="SUPFAM" id="SSF50965">
    <property type="entry name" value="Galactose oxidase, central domain"/>
    <property type="match status" value="1"/>
</dbReference>
<dbReference type="Pfam" id="PF09118">
    <property type="entry name" value="GO-like_E_set"/>
    <property type="match status" value="1"/>
</dbReference>
<keyword evidence="1" id="KW-0732">Signal</keyword>
<evidence type="ECO:0000313" key="5">
    <source>
        <dbReference type="EMBL" id="CAF3817930.1"/>
    </source>
</evidence>
<evidence type="ECO:0000259" key="3">
    <source>
        <dbReference type="Pfam" id="PF09118"/>
    </source>
</evidence>
<dbReference type="InterPro" id="IPR015202">
    <property type="entry name" value="GO-like_E_set"/>
</dbReference>
<protein>
    <recommendedName>
        <fullName evidence="7">Copper radical oxidase</fullName>
    </recommendedName>
</protein>
<dbReference type="Proteomes" id="UP000682733">
    <property type="component" value="Unassembled WGS sequence"/>
</dbReference>
<dbReference type="InterPro" id="IPR014756">
    <property type="entry name" value="Ig_E-set"/>
</dbReference>
<dbReference type="InterPro" id="IPR037293">
    <property type="entry name" value="Gal_Oxidase_central_sf"/>
</dbReference>
<accession>A0A8S2JXH9</accession>
<sequence>MQMSVISTNEVVIIDKVEHNPLTYAGYPAWASLYNINDHSVIPLGMKSNAFCAGGSWLSNGTLINVGGDEATKAMNGTLMFRNTDGRQSIRFYTPGQKSHSFKEWSHRIHLTVRRWYPGMARLDDGSVLIGGGCKYNTLMNNKTNNQPSWEFYPPKNINGHRGTPIHSPFLVDSLNANLFPHLISLTNGNVFVAAQKLTMIYNWRKNKETRLPSIPNGVSVTYPLAGTAIMLPLTKANKYTPEILICGGSAINDTLPRSKISTEDPASKQCVRMKMTKAGIKKGWVIEQMPEARLMPDAVHLPDGTIFIVNGAQSGVQGIGGYKDRFGTSDADNPVYTPVLYNPNAPIKLRFDRKGFVSSTIARMYHSSASLTANGTIMIAGSNPNIDITTTTKYPTEYRVEFFYPPYMFKRRPSYSNLPAHVHFNKNYILDVQLPSTYTNHSRYNVQLMDLGFHTHAVGMHLRSVELDAKLINNNQLVITMPKNGKIYPPGPGFIFFVVDGVPSKAEKTIVVRNKP</sequence>
<dbReference type="Gene3D" id="2.60.40.10">
    <property type="entry name" value="Immunoglobulins"/>
    <property type="match status" value="1"/>
</dbReference>
<dbReference type="AlphaFoldDB" id="A0A8S2JXH9"/>
<dbReference type="InterPro" id="IPR013783">
    <property type="entry name" value="Ig-like_fold"/>
</dbReference>
<reference evidence="5" key="1">
    <citation type="submission" date="2021-02" db="EMBL/GenBank/DDBJ databases">
        <authorList>
            <person name="Nowell W R."/>
        </authorList>
    </citation>
    <scope>NUCLEOTIDE SEQUENCE</scope>
</reference>
<gene>
    <name evidence="4" type="ORF">OVA965_LOCUS16947</name>
    <name evidence="5" type="ORF">TMI583_LOCUS16957</name>
</gene>
<dbReference type="SUPFAM" id="SSF81296">
    <property type="entry name" value="E set domains"/>
    <property type="match status" value="1"/>
</dbReference>
<comment type="caution">
    <text evidence="5">The sequence shown here is derived from an EMBL/GenBank/DDBJ whole genome shotgun (WGS) entry which is preliminary data.</text>
</comment>
<feature type="domain" description="Glyoxal oxidase N-terminal" evidence="2">
    <location>
        <begin position="29"/>
        <end position="408"/>
    </location>
</feature>
<dbReference type="Proteomes" id="UP000677228">
    <property type="component" value="Unassembled WGS sequence"/>
</dbReference>
<proteinExistence type="predicted"/>
<evidence type="ECO:0008006" key="7">
    <source>
        <dbReference type="Google" id="ProtNLM"/>
    </source>
</evidence>